<evidence type="ECO:0000313" key="2">
    <source>
        <dbReference type="Proteomes" id="UP000321947"/>
    </source>
</evidence>
<dbReference type="AlphaFoldDB" id="A0A5D3CHB7"/>
<keyword evidence="1" id="KW-0808">Transferase</keyword>
<name>A0A5D3CHB7_CUCMM</name>
<comment type="caution">
    <text evidence="1">The sequence shown here is derived from an EMBL/GenBank/DDBJ whole genome shotgun (WGS) entry which is preliminary data.</text>
</comment>
<evidence type="ECO:0000313" key="1">
    <source>
        <dbReference type="EMBL" id="TYK11283.1"/>
    </source>
</evidence>
<protein>
    <submittedName>
        <fullName evidence="1">RNA-dependent RNA polymerase, mitoviral</fullName>
    </submittedName>
</protein>
<proteinExistence type="predicted"/>
<sequence>MDMHRRSWKGAKAEMTPLLRQELLVLQQGFSLLIPIVVSNPPHFFVLLSLAARSILALPMHDFHLSTLRGDLSYQTLGLTLSKNGIPLHGKMKIKFKFSLTLYLDPNLDMKSRAHYFSLAFLILAIPSQLDLSSPSTTCLQLSKMEERRLNQIRGVQNGSTNRLRLKPYKENSKGAGWAKRFHLEPYIGMELIGKGKTGKSKAVPLKWWIGRGMPLNAYLRGQIVLMLVREHKLKELRLVPSDFFTRKGEKWVVEYTTYWSWLSSYKFPKCIVGQEEFLNSKEDLQCVPPHSYTAIHIFKEEDVHLACKPRNSRIHKLSKELKRRLEVEAAKSVERTSKETSWVTKG</sequence>
<dbReference type="EMBL" id="SSTD01010878">
    <property type="protein sequence ID" value="TYK11283.1"/>
    <property type="molecule type" value="Genomic_DNA"/>
</dbReference>
<organism evidence="1 2">
    <name type="scientific">Cucumis melo var. makuwa</name>
    <name type="common">Oriental melon</name>
    <dbReference type="NCBI Taxonomy" id="1194695"/>
    <lineage>
        <taxon>Eukaryota</taxon>
        <taxon>Viridiplantae</taxon>
        <taxon>Streptophyta</taxon>
        <taxon>Embryophyta</taxon>
        <taxon>Tracheophyta</taxon>
        <taxon>Spermatophyta</taxon>
        <taxon>Magnoliopsida</taxon>
        <taxon>eudicotyledons</taxon>
        <taxon>Gunneridae</taxon>
        <taxon>Pentapetalae</taxon>
        <taxon>rosids</taxon>
        <taxon>fabids</taxon>
        <taxon>Cucurbitales</taxon>
        <taxon>Cucurbitaceae</taxon>
        <taxon>Benincaseae</taxon>
        <taxon>Cucumis</taxon>
    </lineage>
</organism>
<keyword evidence="1" id="KW-0548">Nucleotidyltransferase</keyword>
<dbReference type="Proteomes" id="UP000321947">
    <property type="component" value="Unassembled WGS sequence"/>
</dbReference>
<keyword evidence="1" id="KW-0696">RNA-directed RNA polymerase</keyword>
<dbReference type="GO" id="GO:0003968">
    <property type="term" value="F:RNA-directed RNA polymerase activity"/>
    <property type="evidence" value="ECO:0007669"/>
    <property type="project" value="UniProtKB-KW"/>
</dbReference>
<gene>
    <name evidence="1" type="ORF">E5676_scaffold227G001420</name>
</gene>
<accession>A0A5D3CHB7</accession>
<reference evidence="1 2" key="1">
    <citation type="submission" date="2019-08" db="EMBL/GenBank/DDBJ databases">
        <title>Draft genome sequences of two oriental melons (Cucumis melo L. var makuwa).</title>
        <authorList>
            <person name="Kwon S.-Y."/>
        </authorList>
    </citation>
    <scope>NUCLEOTIDE SEQUENCE [LARGE SCALE GENOMIC DNA]</scope>
    <source>
        <strain evidence="2">cv. Chang Bougi</strain>
        <tissue evidence="1">Leaf</tissue>
    </source>
</reference>